<sequence length="103" mass="11619">MLGSGDYCSEYCYSSSTHTLDKCYPTLYIILGAFFILTTLAQANPVSLNKPVWVSSVESYQLDARFAVEGRLDTRWSSQFTDGHWITIDLGNSLPIKQENENQ</sequence>
<gene>
    <name evidence="2" type="ORF">ORQ98_22260</name>
</gene>
<dbReference type="Gene3D" id="2.60.120.260">
    <property type="entry name" value="Galactose-binding domain-like"/>
    <property type="match status" value="1"/>
</dbReference>
<reference evidence="2 3" key="1">
    <citation type="submission" date="2022-11" db="EMBL/GenBank/DDBJ databases">
        <title>Spartinivicinus poritis sp. nov., isolated from scleractinian coral Porites lutea.</title>
        <authorList>
            <person name="Zhang G."/>
            <person name="Cai L."/>
            <person name="Wei Q."/>
        </authorList>
    </citation>
    <scope>NUCLEOTIDE SEQUENCE [LARGE SCALE GENOMIC DNA]</scope>
    <source>
        <strain evidence="2 3">A2-2</strain>
    </source>
</reference>
<keyword evidence="3" id="KW-1185">Reference proteome</keyword>
<organism evidence="2 3">
    <name type="scientific">Spartinivicinus poritis</name>
    <dbReference type="NCBI Taxonomy" id="2994640"/>
    <lineage>
        <taxon>Bacteria</taxon>
        <taxon>Pseudomonadati</taxon>
        <taxon>Pseudomonadota</taxon>
        <taxon>Gammaproteobacteria</taxon>
        <taxon>Oceanospirillales</taxon>
        <taxon>Zooshikellaceae</taxon>
        <taxon>Spartinivicinus</taxon>
    </lineage>
</organism>
<dbReference type="EMBL" id="JAPMOU010000040">
    <property type="protein sequence ID" value="MDE1464692.1"/>
    <property type="molecule type" value="Genomic_DNA"/>
</dbReference>
<keyword evidence="1" id="KW-1133">Transmembrane helix</keyword>
<evidence type="ECO:0000313" key="3">
    <source>
        <dbReference type="Proteomes" id="UP001528823"/>
    </source>
</evidence>
<comment type="caution">
    <text evidence="2">The sequence shown here is derived from an EMBL/GenBank/DDBJ whole genome shotgun (WGS) entry which is preliminary data.</text>
</comment>
<dbReference type="Proteomes" id="UP001528823">
    <property type="component" value="Unassembled WGS sequence"/>
</dbReference>
<dbReference type="SUPFAM" id="SSF49785">
    <property type="entry name" value="Galactose-binding domain-like"/>
    <property type="match status" value="1"/>
</dbReference>
<dbReference type="RefSeq" id="WP_274691018.1">
    <property type="nucleotide sequence ID" value="NZ_JAPMOU010000040.1"/>
</dbReference>
<evidence type="ECO:0000313" key="2">
    <source>
        <dbReference type="EMBL" id="MDE1464692.1"/>
    </source>
</evidence>
<feature type="transmembrane region" description="Helical" evidence="1">
    <location>
        <begin position="24"/>
        <end position="41"/>
    </location>
</feature>
<dbReference type="InterPro" id="IPR008979">
    <property type="entry name" value="Galactose-bd-like_sf"/>
</dbReference>
<protein>
    <submittedName>
        <fullName evidence="2">Discoidin domain-containing protein</fullName>
    </submittedName>
</protein>
<accession>A0ABT5UE96</accession>
<evidence type="ECO:0000256" key="1">
    <source>
        <dbReference type="SAM" id="Phobius"/>
    </source>
</evidence>
<keyword evidence="1" id="KW-0472">Membrane</keyword>
<name>A0ABT5UE96_9GAMM</name>
<proteinExistence type="predicted"/>
<keyword evidence="1" id="KW-0812">Transmembrane</keyword>